<feature type="chain" id="PRO_5007465296" evidence="16">
    <location>
        <begin position="31"/>
        <end position="723"/>
    </location>
</feature>
<dbReference type="SUPFAM" id="SSF56935">
    <property type="entry name" value="Porins"/>
    <property type="match status" value="1"/>
</dbReference>
<dbReference type="AlphaFoldDB" id="A0A135HT68"/>
<comment type="similarity">
    <text evidence="2 14 15">Belongs to the TonB-dependent receptor family.</text>
</comment>
<dbReference type="PROSITE" id="PS52016">
    <property type="entry name" value="TONB_DEPENDENT_REC_3"/>
    <property type="match status" value="1"/>
</dbReference>
<dbReference type="OrthoDB" id="9760333at2"/>
<dbReference type="PANTHER" id="PTHR32552">
    <property type="entry name" value="FERRICHROME IRON RECEPTOR-RELATED"/>
    <property type="match status" value="1"/>
</dbReference>
<dbReference type="GO" id="GO:0015344">
    <property type="term" value="F:siderophore uptake transmembrane transporter activity"/>
    <property type="evidence" value="ECO:0007669"/>
    <property type="project" value="TreeGrafter"/>
</dbReference>
<sequence>MNTPRRKLILRILLGSTATLPVLLSSPLQAQENGTPIQLQQITVESGEGGEASATGPVKGFVPENTATGSKTDTPIEQIPQAVSVVGREEMDDLGAQKVDEALRYTAGVFAQPFGPDFDTNWLYIRGFDATQSGTYLDGLQNFSYGFGGFLIDSFGLERIEVLKGPASALYGGANPGGMVNYISKRPTGERLRYVEAGINSFGNGYMGFDIGDKASDVVDYRINGIIAGGDGYTDFEKDFRGVISPSISWSPDAATKLTVLANYTHLDGTHNGGAFLPYFGTVVDAPFGKISRKRNFTEPSIDSYDREQASIGYELEHTFENDWTVRQNLRYGFAHVKEHSLYAYGYEDGAWGGLMEPLPGSSDLHRINFRHDTTVNTFLVDNQLQGKVTTGAIEHTLLFGIEYKYFKIDQMQQTGGATPIDAIDPVYGEPQGPMFDPYIDQDLRRNQIGIYAQDQLRFGDGWIMTLNGRYDYVSDKSEGLPDYRDHQGEASGRFGIGYEFENGLTPYASVATFFNPVIENLRPGEQAKAETGQQYEVGIKYRPQAFDGLITASFFDLTKQNVVTGPFNDKTQIGEVNSRGVELELQANITDAWRVTAAFTTYRLEVTEDDNTAIIGNRPYLLPETQASVFAQYTFLDGALQGLQLGAGVRYVGSSYADAENQYKVPDVALVDLKLGYEKDNWGVDLNVTNLFDKDYVAGCQTVQSCGYGEGRKALLKAHVKW</sequence>
<evidence type="ECO:0000256" key="13">
    <source>
        <dbReference type="ARBA" id="ARBA00023237"/>
    </source>
</evidence>
<dbReference type="Proteomes" id="UP000070107">
    <property type="component" value="Unassembled WGS sequence"/>
</dbReference>
<dbReference type="Gene3D" id="2.170.130.10">
    <property type="entry name" value="TonB-dependent receptor, plug domain"/>
    <property type="match status" value="1"/>
</dbReference>
<dbReference type="GO" id="GO:0015891">
    <property type="term" value="P:siderophore transport"/>
    <property type="evidence" value="ECO:0007669"/>
    <property type="project" value="InterPro"/>
</dbReference>
<keyword evidence="12 19" id="KW-0675">Receptor</keyword>
<dbReference type="NCBIfam" id="TIGR01783">
    <property type="entry name" value="TonB-siderophor"/>
    <property type="match status" value="1"/>
</dbReference>
<comment type="caution">
    <text evidence="19">The sequence shown here is derived from an EMBL/GenBank/DDBJ whole genome shotgun (WGS) entry which is preliminary data.</text>
</comment>
<dbReference type="Pfam" id="PF07715">
    <property type="entry name" value="Plug"/>
    <property type="match status" value="1"/>
</dbReference>
<feature type="domain" description="TonB-dependent receptor plug" evidence="18">
    <location>
        <begin position="76"/>
        <end position="178"/>
    </location>
</feature>
<evidence type="ECO:0000256" key="11">
    <source>
        <dbReference type="ARBA" id="ARBA00023136"/>
    </source>
</evidence>
<evidence type="ECO:0000256" key="10">
    <source>
        <dbReference type="ARBA" id="ARBA00023077"/>
    </source>
</evidence>
<dbReference type="Pfam" id="PF00593">
    <property type="entry name" value="TonB_dep_Rec_b-barrel"/>
    <property type="match status" value="1"/>
</dbReference>
<dbReference type="InterPro" id="IPR036942">
    <property type="entry name" value="Beta-barrel_TonB_sf"/>
</dbReference>
<dbReference type="GO" id="GO:0038023">
    <property type="term" value="F:signaling receptor activity"/>
    <property type="evidence" value="ECO:0007669"/>
    <property type="project" value="InterPro"/>
</dbReference>
<evidence type="ECO:0000256" key="5">
    <source>
        <dbReference type="ARBA" id="ARBA00022496"/>
    </source>
</evidence>
<dbReference type="InterPro" id="IPR000531">
    <property type="entry name" value="Beta-barrel_TonB"/>
</dbReference>
<keyword evidence="4 14" id="KW-1134">Transmembrane beta strand</keyword>
<keyword evidence="3 14" id="KW-0813">Transport</keyword>
<dbReference type="InterPro" id="IPR012910">
    <property type="entry name" value="Plug_dom"/>
</dbReference>
<organism evidence="19 20">
    <name type="scientific">Paramesorhizobium deserti</name>
    <dbReference type="NCBI Taxonomy" id="1494590"/>
    <lineage>
        <taxon>Bacteria</taxon>
        <taxon>Pseudomonadati</taxon>
        <taxon>Pseudomonadota</taxon>
        <taxon>Alphaproteobacteria</taxon>
        <taxon>Hyphomicrobiales</taxon>
        <taxon>Phyllobacteriaceae</taxon>
        <taxon>Paramesorhizobium</taxon>
    </lineage>
</organism>
<evidence type="ECO:0000256" key="1">
    <source>
        <dbReference type="ARBA" id="ARBA00004571"/>
    </source>
</evidence>
<dbReference type="InterPro" id="IPR037066">
    <property type="entry name" value="Plug_dom_sf"/>
</dbReference>
<dbReference type="PANTHER" id="PTHR32552:SF68">
    <property type="entry name" value="FERRICHROME OUTER MEMBRANE TRANSPORTER_PHAGE RECEPTOR"/>
    <property type="match status" value="1"/>
</dbReference>
<feature type="signal peptide" evidence="16">
    <location>
        <begin position="1"/>
        <end position="30"/>
    </location>
</feature>
<dbReference type="STRING" id="1494590.ATN84_16075"/>
<evidence type="ECO:0000313" key="20">
    <source>
        <dbReference type="Proteomes" id="UP000070107"/>
    </source>
</evidence>
<evidence type="ECO:0000259" key="17">
    <source>
        <dbReference type="Pfam" id="PF00593"/>
    </source>
</evidence>
<keyword evidence="6 14" id="KW-0812">Transmembrane</keyword>
<accession>A0A135HT68</accession>
<dbReference type="NCBIfam" id="NF010651">
    <property type="entry name" value="PRK14050.1"/>
    <property type="match status" value="1"/>
</dbReference>
<evidence type="ECO:0000256" key="15">
    <source>
        <dbReference type="RuleBase" id="RU003357"/>
    </source>
</evidence>
<reference evidence="19 20" key="1">
    <citation type="submission" date="2015-11" db="EMBL/GenBank/DDBJ databases">
        <title>Draft genome sequence of Paramesorhizobium deserti A-3-E, a strain highly resistant to diverse beta-lactam antibiotics.</title>
        <authorList>
            <person name="Lv R."/>
            <person name="Yang X."/>
            <person name="Fang N."/>
            <person name="Guo J."/>
            <person name="Luo X."/>
            <person name="Peng F."/>
            <person name="Yang R."/>
            <person name="Cui Y."/>
            <person name="Fang C."/>
            <person name="Song Y."/>
        </authorList>
    </citation>
    <scope>NUCLEOTIDE SEQUENCE [LARGE SCALE GENOMIC DNA]</scope>
    <source>
        <strain evidence="19 20">A-3-E</strain>
    </source>
</reference>
<dbReference type="FunFam" id="2.170.130.10:FF:000001">
    <property type="entry name" value="Catecholate siderophore TonB-dependent receptor"/>
    <property type="match status" value="1"/>
</dbReference>
<evidence type="ECO:0000256" key="12">
    <source>
        <dbReference type="ARBA" id="ARBA00023170"/>
    </source>
</evidence>
<evidence type="ECO:0000259" key="18">
    <source>
        <dbReference type="Pfam" id="PF07715"/>
    </source>
</evidence>
<keyword evidence="13 14" id="KW-0998">Cell outer membrane</keyword>
<keyword evidence="8" id="KW-0408">Iron</keyword>
<dbReference type="RefSeq" id="WP_068883399.1">
    <property type="nucleotide sequence ID" value="NZ_LNTU01000034.1"/>
</dbReference>
<evidence type="ECO:0000256" key="6">
    <source>
        <dbReference type="ARBA" id="ARBA00022692"/>
    </source>
</evidence>
<keyword evidence="7 16" id="KW-0732">Signal</keyword>
<keyword evidence="11 14" id="KW-0472">Membrane</keyword>
<evidence type="ECO:0000256" key="14">
    <source>
        <dbReference type="PROSITE-ProRule" id="PRU01360"/>
    </source>
</evidence>
<feature type="domain" description="TonB-dependent receptor-like beta-barrel" evidence="17">
    <location>
        <begin position="250"/>
        <end position="692"/>
    </location>
</feature>
<dbReference type="GO" id="GO:0009279">
    <property type="term" value="C:cell outer membrane"/>
    <property type="evidence" value="ECO:0007669"/>
    <property type="project" value="UniProtKB-SubCell"/>
</dbReference>
<keyword evidence="20" id="KW-1185">Reference proteome</keyword>
<evidence type="ECO:0000256" key="16">
    <source>
        <dbReference type="SAM" id="SignalP"/>
    </source>
</evidence>
<dbReference type="Gene3D" id="2.40.170.20">
    <property type="entry name" value="TonB-dependent receptor, beta-barrel domain"/>
    <property type="match status" value="1"/>
</dbReference>
<keyword evidence="9" id="KW-0406">Ion transport</keyword>
<dbReference type="CDD" id="cd01347">
    <property type="entry name" value="ligand_gated_channel"/>
    <property type="match status" value="1"/>
</dbReference>
<dbReference type="InterPro" id="IPR010105">
    <property type="entry name" value="TonB_sidphr_rcpt"/>
</dbReference>
<protein>
    <submittedName>
        <fullName evidence="19">Ferrichrome-iron receptor</fullName>
    </submittedName>
</protein>
<evidence type="ECO:0000256" key="7">
    <source>
        <dbReference type="ARBA" id="ARBA00022729"/>
    </source>
</evidence>
<comment type="subcellular location">
    <subcellularLocation>
        <location evidence="1 14">Cell outer membrane</location>
        <topology evidence="1 14">Multi-pass membrane protein</topology>
    </subcellularLocation>
</comment>
<dbReference type="EMBL" id="LNTU01000034">
    <property type="protein sequence ID" value="KXF76391.1"/>
    <property type="molecule type" value="Genomic_DNA"/>
</dbReference>
<evidence type="ECO:0000256" key="3">
    <source>
        <dbReference type="ARBA" id="ARBA00022448"/>
    </source>
</evidence>
<evidence type="ECO:0000256" key="2">
    <source>
        <dbReference type="ARBA" id="ARBA00009810"/>
    </source>
</evidence>
<dbReference type="InterPro" id="IPR039426">
    <property type="entry name" value="TonB-dep_rcpt-like"/>
</dbReference>
<evidence type="ECO:0000256" key="4">
    <source>
        <dbReference type="ARBA" id="ARBA00022452"/>
    </source>
</evidence>
<proteinExistence type="inferred from homology"/>
<evidence type="ECO:0000256" key="8">
    <source>
        <dbReference type="ARBA" id="ARBA00023004"/>
    </source>
</evidence>
<gene>
    <name evidence="19" type="ORF">ATN84_16075</name>
</gene>
<keyword evidence="10 15" id="KW-0798">TonB box</keyword>
<name>A0A135HT68_9HYPH</name>
<evidence type="ECO:0000313" key="19">
    <source>
        <dbReference type="EMBL" id="KXF76391.1"/>
    </source>
</evidence>
<evidence type="ECO:0000256" key="9">
    <source>
        <dbReference type="ARBA" id="ARBA00023065"/>
    </source>
</evidence>
<keyword evidence="5" id="KW-0410">Iron transport</keyword>